<name>A0AA39EWF8_9HYME</name>
<organism evidence="1 2">
    <name type="scientific">Microctonus aethiopoides</name>
    <dbReference type="NCBI Taxonomy" id="144406"/>
    <lineage>
        <taxon>Eukaryota</taxon>
        <taxon>Metazoa</taxon>
        <taxon>Ecdysozoa</taxon>
        <taxon>Arthropoda</taxon>
        <taxon>Hexapoda</taxon>
        <taxon>Insecta</taxon>
        <taxon>Pterygota</taxon>
        <taxon>Neoptera</taxon>
        <taxon>Endopterygota</taxon>
        <taxon>Hymenoptera</taxon>
        <taxon>Apocrita</taxon>
        <taxon>Ichneumonoidea</taxon>
        <taxon>Braconidae</taxon>
        <taxon>Euphorinae</taxon>
        <taxon>Microctonus</taxon>
    </lineage>
</organism>
<evidence type="ECO:0000313" key="1">
    <source>
        <dbReference type="EMBL" id="KAK0156705.1"/>
    </source>
</evidence>
<gene>
    <name evidence="1" type="ORF">PV328_012413</name>
</gene>
<keyword evidence="2" id="KW-1185">Reference proteome</keyword>
<dbReference type="AlphaFoldDB" id="A0AA39EWF8"/>
<comment type="caution">
    <text evidence="1">The sequence shown here is derived from an EMBL/GenBank/DDBJ whole genome shotgun (WGS) entry which is preliminary data.</text>
</comment>
<proteinExistence type="predicted"/>
<accession>A0AA39EWF8</accession>
<protein>
    <submittedName>
        <fullName evidence="1">Uncharacterized protein</fullName>
    </submittedName>
</protein>
<sequence length="216" mass="24179">SSSSADGDIRVRRKEKIIFNKTNKSANNFALPVPPPIHSSTPARSHILQSSSKENIISNTSQHSQAHEKSVSNLYGIAEKNIASTSCAGGNSTVDENMTELNFRKFVVKAITGLVVEVQELHKKIDSISGVKIQIESKDDQESSGEEFNRFPIIQSEDEMMEFEKKLKGRSFNKKMVWLYSSEKNSYRLFKKAFQSSETPVFRTYGEKIVGPAVIT</sequence>
<reference evidence="1" key="2">
    <citation type="submission" date="2023-03" db="EMBL/GenBank/DDBJ databases">
        <authorList>
            <person name="Inwood S.N."/>
            <person name="Skelly J.G."/>
            <person name="Guhlin J."/>
            <person name="Harrop T.W.R."/>
            <person name="Goldson S.G."/>
            <person name="Dearden P.K."/>
        </authorList>
    </citation>
    <scope>NUCLEOTIDE SEQUENCE</scope>
    <source>
        <strain evidence="1">Irish</strain>
        <tissue evidence="1">Whole body</tissue>
    </source>
</reference>
<dbReference type="EMBL" id="JAQQBS010002667">
    <property type="protein sequence ID" value="KAK0156705.1"/>
    <property type="molecule type" value="Genomic_DNA"/>
</dbReference>
<feature type="non-terminal residue" evidence="1">
    <location>
        <position position="216"/>
    </location>
</feature>
<dbReference type="Proteomes" id="UP001168990">
    <property type="component" value="Unassembled WGS sequence"/>
</dbReference>
<reference evidence="1" key="1">
    <citation type="journal article" date="2023" name="bioRxiv">
        <title>Scaffold-level genome assemblies of two parasitoid biocontrol wasps reveal the parthenogenesis mechanism and an associated novel virus.</title>
        <authorList>
            <person name="Inwood S."/>
            <person name="Skelly J."/>
            <person name="Guhlin J."/>
            <person name="Harrop T."/>
            <person name="Goldson S."/>
            <person name="Dearden P."/>
        </authorList>
    </citation>
    <scope>NUCLEOTIDE SEQUENCE</scope>
    <source>
        <strain evidence="1">Irish</strain>
        <tissue evidence="1">Whole body</tissue>
    </source>
</reference>
<evidence type="ECO:0000313" key="2">
    <source>
        <dbReference type="Proteomes" id="UP001168990"/>
    </source>
</evidence>